<evidence type="ECO:0000313" key="1">
    <source>
        <dbReference type="EMBL" id="CAE7206057.1"/>
    </source>
</evidence>
<dbReference type="Proteomes" id="UP000472372">
    <property type="component" value="Chromosome 9"/>
</dbReference>
<protein>
    <submittedName>
        <fullName evidence="1">Uncharacterized protein</fullName>
    </submittedName>
</protein>
<organism evidence="1 2">
    <name type="scientific">Pyrenophora teres f. teres</name>
    <dbReference type="NCBI Taxonomy" id="97479"/>
    <lineage>
        <taxon>Eukaryota</taxon>
        <taxon>Fungi</taxon>
        <taxon>Dikarya</taxon>
        <taxon>Ascomycota</taxon>
        <taxon>Pezizomycotina</taxon>
        <taxon>Dothideomycetes</taxon>
        <taxon>Pleosporomycetidae</taxon>
        <taxon>Pleosporales</taxon>
        <taxon>Pleosporineae</taxon>
        <taxon>Pleosporaceae</taxon>
        <taxon>Pyrenophora</taxon>
    </lineage>
</organism>
<dbReference type="AlphaFoldDB" id="A0A6S6WHL3"/>
<reference evidence="1" key="1">
    <citation type="submission" date="2021-02" db="EMBL/GenBank/DDBJ databases">
        <authorList>
            <person name="Syme A R."/>
            <person name="Syme A R."/>
            <person name="Moolhuijzen P."/>
        </authorList>
    </citation>
    <scope>NUCLEOTIDE SEQUENCE</scope>
    <source>
        <strain evidence="1">W1-1</strain>
    </source>
</reference>
<name>A0A6S6WHL3_9PLEO</name>
<accession>A0A6S6WHL3</accession>
<sequence length="726" mass="82591">MAAYINLSLQGTVYFAAHRSAEDDAMLQLYSNKLVGIARESTFDVLYSQVARDWQQRDDLLTPFNDRRWTHVRAVWTFELDRDVLRLEKKDRNLWIPINLIRQRSITISDFEPYEPPPILAKHALQSVHPAPCWKIKRKDIDLQRLQRRKAFVSRIIVDFAFQWRHVLCGRYNNFTFRRLANAIIRIATLDFTVEEATLSRQGTGGFLVWIDNLPEWDFASGHIVRVGGTPIVICQHTPHAITLVRKDFAKQILFTPGSAGKSLTYLILSVRELILYRIDSERERYTEPMRLFDGIHPPSDEAIEILLQATQTSASTAPLRKLPVELQDAILDKVSAGPIESARVGCLLEAGSVFTWKCGNRNIEREEGRRSRTPWTPVESHIWFGGYPSGIAYKSGTMLLPIFRWSVHLFSSSKNIPVSPVLSYVRTNNQRHCTHALKVILSNFRLGLLALLYFNSFTSVYAERLELTLAEDDGSHPEQPFDENALLAVLVPSHEKRSPVSLTERNTDPDSATLNRRYEGPYPNGICPRSLYSDIEDDRVCDARFAGPVTENTYLYAAQSSTCASAITRRLSCQLCFGRHHPDPYPIKTTLVPCRSNEVCTQEGYRWNKWGNYEVESSCVYENSIIKLLVARGSAVREYCSKKVTLNKASGKVQGFHSYLYDTVTGVRKNAKWLYLKINGVYTASAQYAANLDVTHVLFAGQLVEMCFFPASDISSNLELDWSIS</sequence>
<proteinExistence type="predicted"/>
<evidence type="ECO:0000313" key="2">
    <source>
        <dbReference type="Proteomes" id="UP000472372"/>
    </source>
</evidence>
<gene>
    <name evidence="1" type="ORF">PTTW11_09480</name>
</gene>
<dbReference type="EMBL" id="HG992985">
    <property type="protein sequence ID" value="CAE7206057.1"/>
    <property type="molecule type" value="Genomic_DNA"/>
</dbReference>